<dbReference type="GO" id="GO:0006012">
    <property type="term" value="P:galactose metabolic process"/>
    <property type="evidence" value="ECO:0007669"/>
    <property type="project" value="InterPro"/>
</dbReference>
<dbReference type="RefSeq" id="WP_121250214.1">
    <property type="nucleotide sequence ID" value="NZ_RBIL01000001.1"/>
</dbReference>
<feature type="region of interest" description="Disordered" evidence="5">
    <location>
        <begin position="24"/>
        <end position="59"/>
    </location>
</feature>
<comment type="caution">
    <text evidence="7">The sequence shown here is derived from an EMBL/GenBank/DDBJ whole genome shotgun (WGS) entry which is preliminary data.</text>
</comment>
<evidence type="ECO:0000256" key="2">
    <source>
        <dbReference type="ARBA" id="ARBA00022695"/>
    </source>
</evidence>
<dbReference type="Pfam" id="PF01087">
    <property type="entry name" value="GalP_UDP_transf"/>
    <property type="match status" value="1"/>
</dbReference>
<keyword evidence="3" id="KW-0119">Carbohydrate metabolism</keyword>
<keyword evidence="2 7" id="KW-0548">Nucleotidyltransferase</keyword>
<keyword evidence="8" id="KW-1185">Reference proteome</keyword>
<name>A0A660LBX2_9ACTN</name>
<feature type="active site" description="Tele-UMP-histidine intermediate" evidence="4">
    <location>
        <position position="158"/>
    </location>
</feature>
<organism evidence="7 8">
    <name type="scientific">Solirubrobacter pauli</name>
    <dbReference type="NCBI Taxonomy" id="166793"/>
    <lineage>
        <taxon>Bacteria</taxon>
        <taxon>Bacillati</taxon>
        <taxon>Actinomycetota</taxon>
        <taxon>Thermoleophilia</taxon>
        <taxon>Solirubrobacterales</taxon>
        <taxon>Solirubrobacteraceae</taxon>
        <taxon>Solirubrobacter</taxon>
    </lineage>
</organism>
<dbReference type="Proteomes" id="UP000278962">
    <property type="component" value="Unassembled WGS sequence"/>
</dbReference>
<gene>
    <name evidence="7" type="ORF">C8N24_2372</name>
</gene>
<dbReference type="Gene3D" id="3.30.428.10">
    <property type="entry name" value="HIT-like"/>
    <property type="match status" value="2"/>
</dbReference>
<dbReference type="InterPro" id="IPR036265">
    <property type="entry name" value="HIT-like_sf"/>
</dbReference>
<dbReference type="GO" id="GO:0008270">
    <property type="term" value="F:zinc ion binding"/>
    <property type="evidence" value="ECO:0007669"/>
    <property type="project" value="InterPro"/>
</dbReference>
<proteinExistence type="predicted"/>
<accession>A0A660LBX2</accession>
<reference evidence="7 8" key="1">
    <citation type="submission" date="2018-10" db="EMBL/GenBank/DDBJ databases">
        <title>Genomic Encyclopedia of Archaeal and Bacterial Type Strains, Phase II (KMG-II): from individual species to whole genera.</title>
        <authorList>
            <person name="Goeker M."/>
        </authorList>
    </citation>
    <scope>NUCLEOTIDE SEQUENCE [LARGE SCALE GENOMIC DNA]</scope>
    <source>
        <strain evidence="7 8">DSM 14954</strain>
    </source>
</reference>
<dbReference type="GO" id="GO:0008108">
    <property type="term" value="F:UDP-glucose:hexose-1-phosphate uridylyltransferase activity"/>
    <property type="evidence" value="ECO:0007669"/>
    <property type="project" value="InterPro"/>
</dbReference>
<evidence type="ECO:0000313" key="8">
    <source>
        <dbReference type="Proteomes" id="UP000278962"/>
    </source>
</evidence>
<evidence type="ECO:0000256" key="1">
    <source>
        <dbReference type="ARBA" id="ARBA00022679"/>
    </source>
</evidence>
<dbReference type="PIRSF" id="PIRSF000808">
    <property type="entry name" value="GalT"/>
    <property type="match status" value="1"/>
</dbReference>
<keyword evidence="1 7" id="KW-0808">Transferase</keyword>
<evidence type="ECO:0000256" key="3">
    <source>
        <dbReference type="ARBA" id="ARBA00023277"/>
    </source>
</evidence>
<evidence type="ECO:0000313" key="7">
    <source>
        <dbReference type="EMBL" id="RKQ92522.1"/>
    </source>
</evidence>
<feature type="domain" description="Galactose-1-phosphate uridyl transferase N-terminal" evidence="6">
    <location>
        <begin position="3"/>
        <end position="168"/>
    </location>
</feature>
<dbReference type="InterPro" id="IPR053177">
    <property type="entry name" value="ADP-glucose_phosphorylase"/>
</dbReference>
<evidence type="ECO:0000259" key="6">
    <source>
        <dbReference type="Pfam" id="PF01087"/>
    </source>
</evidence>
<evidence type="ECO:0000256" key="5">
    <source>
        <dbReference type="SAM" id="MobiDB-lite"/>
    </source>
</evidence>
<dbReference type="SUPFAM" id="SSF54197">
    <property type="entry name" value="HIT-like"/>
    <property type="match status" value="2"/>
</dbReference>
<dbReference type="AlphaFoldDB" id="A0A660LBX2"/>
<dbReference type="InterPro" id="IPR001937">
    <property type="entry name" value="GalP_UDPtransf1"/>
</dbReference>
<sequence length="317" mass="34364">MPEVRVDPLSGLKTIIAGVRADRPNSGFSVTAEPPVDPARDPFLPGHEDQTPPTLHADGDPWRVRVFDNLYPALVPATDTPERDAHPDLFTAQPAAGAHEVIVNAAEPVTTLSDLSVDQLELAVATWRERMRAHAGAACKHLIVNEGAAAGASIPHTHAQLYAMDFVPAAIARERERFGAHAVRTMGGNLLGDLVQEEVRRRERIVAIDKDAVLMTPFASRAPFHLLLAPRRTEARFEDATGGAALLHDALRRLKARLGASPPLNLWVRTQPSGADHYCWRIEIVPRLGQPAGLELGSGVNVCIHPPEQAAAELREL</sequence>
<evidence type="ECO:0000256" key="4">
    <source>
        <dbReference type="PIRSR" id="PIRSR000808-1"/>
    </source>
</evidence>
<dbReference type="PANTHER" id="PTHR42763">
    <property type="entry name" value="ADP-GLUCOSE PHOSPHORYLASE"/>
    <property type="match status" value="1"/>
</dbReference>
<dbReference type="EMBL" id="RBIL01000001">
    <property type="protein sequence ID" value="RKQ92522.1"/>
    <property type="molecule type" value="Genomic_DNA"/>
</dbReference>
<dbReference type="InterPro" id="IPR005849">
    <property type="entry name" value="GalP_Utransf_N"/>
</dbReference>
<dbReference type="OrthoDB" id="9769064at2"/>
<protein>
    <submittedName>
        <fullName evidence="7">UDPglucose--hexose-1-phosphate uridylyltransferase</fullName>
    </submittedName>
</protein>
<dbReference type="PANTHER" id="PTHR42763:SF1">
    <property type="entry name" value="UDP-GLUCOSE--HEXOSE-1-PHOSPHATE URIDYLYLTRANSFERASE"/>
    <property type="match status" value="1"/>
</dbReference>